<evidence type="ECO:0000256" key="3">
    <source>
        <dbReference type="SAM" id="MobiDB-lite"/>
    </source>
</evidence>
<dbReference type="AlphaFoldDB" id="A0A0D0A9P2"/>
<dbReference type="PANTHER" id="PTHR46771">
    <property type="entry name" value="DETERIN"/>
    <property type="match status" value="1"/>
</dbReference>
<feature type="region of interest" description="Disordered" evidence="3">
    <location>
        <begin position="1"/>
        <end position="31"/>
    </location>
</feature>
<dbReference type="STRING" id="765257.A0A0D0A9P2"/>
<proteinExistence type="predicted"/>
<dbReference type="InterPro" id="IPR051190">
    <property type="entry name" value="Baculoviral_IAP"/>
</dbReference>
<feature type="compositionally biased region" description="Basic residues" evidence="3">
    <location>
        <begin position="13"/>
        <end position="22"/>
    </location>
</feature>
<keyword evidence="2" id="KW-0862">Zinc</keyword>
<feature type="compositionally biased region" description="Acidic residues" evidence="3">
    <location>
        <begin position="287"/>
        <end position="298"/>
    </location>
</feature>
<evidence type="ECO:0008006" key="6">
    <source>
        <dbReference type="Google" id="ProtNLM"/>
    </source>
</evidence>
<keyword evidence="5" id="KW-1185">Reference proteome</keyword>
<dbReference type="GO" id="GO:0046872">
    <property type="term" value="F:metal ion binding"/>
    <property type="evidence" value="ECO:0007669"/>
    <property type="project" value="UniProtKB-KW"/>
</dbReference>
<protein>
    <recommendedName>
        <fullName evidence="6">Inhibitor of apoptosis repeat-containing protein</fullName>
    </recommendedName>
</protein>
<dbReference type="PROSITE" id="PS50143">
    <property type="entry name" value="BIR_REPEAT_2"/>
    <property type="match status" value="2"/>
</dbReference>
<reference evidence="5" key="2">
    <citation type="submission" date="2015-01" db="EMBL/GenBank/DDBJ databases">
        <title>Evolutionary Origins and Diversification of the Mycorrhizal Mutualists.</title>
        <authorList>
            <consortium name="DOE Joint Genome Institute"/>
            <consortium name="Mycorrhizal Genomics Consortium"/>
            <person name="Kohler A."/>
            <person name="Kuo A."/>
            <person name="Nagy L.G."/>
            <person name="Floudas D."/>
            <person name="Copeland A."/>
            <person name="Barry K.W."/>
            <person name="Cichocki N."/>
            <person name="Veneault-Fourrey C."/>
            <person name="LaButti K."/>
            <person name="Lindquist E.A."/>
            <person name="Lipzen A."/>
            <person name="Lundell T."/>
            <person name="Morin E."/>
            <person name="Murat C."/>
            <person name="Riley R."/>
            <person name="Ohm R."/>
            <person name="Sun H."/>
            <person name="Tunlid A."/>
            <person name="Henrissat B."/>
            <person name="Grigoriev I.V."/>
            <person name="Hibbett D.S."/>
            <person name="Martin F."/>
        </authorList>
    </citation>
    <scope>NUCLEOTIDE SEQUENCE [LARGE SCALE GENOMIC DNA]</scope>
    <source>
        <strain evidence="5">441</strain>
    </source>
</reference>
<dbReference type="PANTHER" id="PTHR46771:SF5">
    <property type="entry name" value="DETERIN"/>
    <property type="match status" value="1"/>
</dbReference>
<feature type="region of interest" description="Disordered" evidence="3">
    <location>
        <begin position="187"/>
        <end position="331"/>
    </location>
</feature>
<gene>
    <name evidence="4" type="ORF">PISMIDRAFT_90079</name>
</gene>
<reference evidence="4 5" key="1">
    <citation type="submission" date="2014-04" db="EMBL/GenBank/DDBJ databases">
        <authorList>
            <consortium name="DOE Joint Genome Institute"/>
            <person name="Kuo A."/>
            <person name="Kohler A."/>
            <person name="Costa M.D."/>
            <person name="Nagy L.G."/>
            <person name="Floudas D."/>
            <person name="Copeland A."/>
            <person name="Barry K.W."/>
            <person name="Cichocki N."/>
            <person name="Veneault-Fourrey C."/>
            <person name="LaButti K."/>
            <person name="Lindquist E.A."/>
            <person name="Lipzen A."/>
            <person name="Lundell T."/>
            <person name="Morin E."/>
            <person name="Murat C."/>
            <person name="Sun H."/>
            <person name="Tunlid A."/>
            <person name="Henrissat B."/>
            <person name="Grigoriev I.V."/>
            <person name="Hibbett D.S."/>
            <person name="Martin F."/>
            <person name="Nordberg H.P."/>
            <person name="Cantor M.N."/>
            <person name="Hua S.X."/>
        </authorList>
    </citation>
    <scope>NUCLEOTIDE SEQUENCE [LARGE SCALE GENOMIC DNA]</scope>
    <source>
        <strain evidence="4 5">441</strain>
    </source>
</reference>
<name>A0A0D0A9P2_9AGAM</name>
<dbReference type="HOGENOM" id="CLU_016657_1_0_1"/>
<sequence length="438" mass="49530">MHALQNRVESFKKSKRVKRYPSKKTSTQSATVKWPHPTSYKANANTLAEAGFFFCPSWDDRDCVTCFLCGKELSDWDVQDDPFEVHYEKCAETCGWAVVRCGLVEDMDDEGNFTFANKARIPTTKAMEDARLKTFGQDWWPHDDEPNHDANSKKMARAGFVYTPQGAGDDTVTCLYCNLALGGWDKDDDPIHEHRKRATKSGSTCPFFSFAQPTAPAKLTRSESIKAGKKSTTILQKHNRTHSRTRSRKEDKAMKVDKEDRETQKETETEITPEEDRRGKEKREMETETAPEGDLMVDEEPRKSPSVLPDPPVEMEDDDPEPPVPSPEPKLKPELARASTLTVSVTSPALPLPATTLPIPDAKVQVPMIVEDSVFYTTPTPILPPSEVLIDGKRDRSVEQWIRREVSLSYDKLMADGQRQILLFKEKAADIRRRIDGL</sequence>
<dbReference type="InterPro" id="IPR001370">
    <property type="entry name" value="BIR_rpt"/>
</dbReference>
<accession>A0A0D0A9P2</accession>
<dbReference type="SMART" id="SM00238">
    <property type="entry name" value="BIR"/>
    <property type="match status" value="2"/>
</dbReference>
<organism evidence="4 5">
    <name type="scientific">Pisolithus microcarpus 441</name>
    <dbReference type="NCBI Taxonomy" id="765257"/>
    <lineage>
        <taxon>Eukaryota</taxon>
        <taxon>Fungi</taxon>
        <taxon>Dikarya</taxon>
        <taxon>Basidiomycota</taxon>
        <taxon>Agaricomycotina</taxon>
        <taxon>Agaricomycetes</taxon>
        <taxon>Agaricomycetidae</taxon>
        <taxon>Boletales</taxon>
        <taxon>Sclerodermatineae</taxon>
        <taxon>Pisolithaceae</taxon>
        <taxon>Pisolithus</taxon>
    </lineage>
</organism>
<feature type="compositionally biased region" description="Basic and acidic residues" evidence="3">
    <location>
        <begin position="248"/>
        <end position="286"/>
    </location>
</feature>
<dbReference type="OrthoDB" id="2196114at2759"/>
<evidence type="ECO:0000313" key="5">
    <source>
        <dbReference type="Proteomes" id="UP000054018"/>
    </source>
</evidence>
<dbReference type="Gene3D" id="1.10.1170.10">
    <property type="entry name" value="Inhibitor Of Apoptosis Protein (2mihbC-IAP-1), Chain A"/>
    <property type="match status" value="2"/>
</dbReference>
<feature type="compositionally biased region" description="Basic residues" evidence="3">
    <location>
        <begin position="237"/>
        <end position="247"/>
    </location>
</feature>
<dbReference type="SUPFAM" id="SSF57924">
    <property type="entry name" value="Inhibitor of apoptosis (IAP) repeat"/>
    <property type="match status" value="2"/>
</dbReference>
<dbReference type="Pfam" id="PF00653">
    <property type="entry name" value="BIR"/>
    <property type="match status" value="2"/>
</dbReference>
<dbReference type="CDD" id="cd00022">
    <property type="entry name" value="BIR"/>
    <property type="match status" value="1"/>
</dbReference>
<evidence type="ECO:0000313" key="4">
    <source>
        <dbReference type="EMBL" id="KIK28698.1"/>
    </source>
</evidence>
<keyword evidence="1" id="KW-0479">Metal-binding</keyword>
<evidence type="ECO:0000256" key="1">
    <source>
        <dbReference type="ARBA" id="ARBA00022723"/>
    </source>
</evidence>
<evidence type="ECO:0000256" key="2">
    <source>
        <dbReference type="ARBA" id="ARBA00022833"/>
    </source>
</evidence>
<dbReference type="EMBL" id="KN833691">
    <property type="protein sequence ID" value="KIK28698.1"/>
    <property type="molecule type" value="Genomic_DNA"/>
</dbReference>
<dbReference type="Proteomes" id="UP000054018">
    <property type="component" value="Unassembled WGS sequence"/>
</dbReference>